<name>A0ABU4WP00_9FIRM</name>
<protein>
    <submittedName>
        <fullName evidence="4">Alpha-amylase family glycosyl hydrolase</fullName>
    </submittedName>
</protein>
<evidence type="ECO:0000256" key="1">
    <source>
        <dbReference type="ARBA" id="ARBA00022801"/>
    </source>
</evidence>
<evidence type="ECO:0000259" key="3">
    <source>
        <dbReference type="SMART" id="SM00642"/>
    </source>
</evidence>
<dbReference type="CDD" id="cd11353">
    <property type="entry name" value="AmyAc_euk_bac_CMD_like"/>
    <property type="match status" value="1"/>
</dbReference>
<sequence length="517" mass="59635">MAWFDEAVFYHIYPLGLVKAPKKNEYTTPVARIKQLIPWVDHLVAIGCNALYIGPLFQSVGHGYETTDYKLLDSRLGTNEDLVDFVKYCHEKKVHVIFDGVFNHVGRDFFAFQDVKKKRENSVYKDWFCHINFQEDNSYHDGFCYENWGGYDLLVKLNQRNPEVIDYICSIIQYWVDTFDVDGIRLDTADVLDFDFMKALRQKANTVKPDFYLMGEVIHGEYNRWSNPEHLHAVTNYALHKALYSGHNEHNYFEIAHTVKRLYEMGHNDPLGIRLYNFVDNHDVSRIASKLTNPAHLIPVHILLYTLPGVPSIYYGSEWAIEGKKTKGSDWNLRPCLNLKERKDIALTQVIATLGHVRQTTPALSYGAYQEVLLTNRQYAFYRGNVLVMVNNDEAPAHFDLAIENGIYTGVLSGQVIEVKDGHVSIDLPACGGEIWLPDHQETFEPIDYQMDMPKQKEISLPKEVRHVPYEQMSVAELQACILQKMAKNGPVTEQMKQSVLENVYPDSLLNWVKSFR</sequence>
<keyword evidence="5" id="KW-1185">Reference proteome</keyword>
<dbReference type="EMBL" id="JALBUS010000015">
    <property type="protein sequence ID" value="MDX8417983.1"/>
    <property type="molecule type" value="Genomic_DNA"/>
</dbReference>
<evidence type="ECO:0000256" key="2">
    <source>
        <dbReference type="ARBA" id="ARBA00023295"/>
    </source>
</evidence>
<keyword evidence="1 4" id="KW-0378">Hydrolase</keyword>
<dbReference type="GO" id="GO:0016787">
    <property type="term" value="F:hydrolase activity"/>
    <property type="evidence" value="ECO:0007669"/>
    <property type="project" value="UniProtKB-KW"/>
</dbReference>
<dbReference type="Proteomes" id="UP001285244">
    <property type="component" value="Unassembled WGS sequence"/>
</dbReference>
<accession>A0ABU4WP00</accession>
<dbReference type="Gene3D" id="3.20.20.80">
    <property type="entry name" value="Glycosidases"/>
    <property type="match status" value="1"/>
</dbReference>
<proteinExistence type="predicted"/>
<dbReference type="InterPro" id="IPR017853">
    <property type="entry name" value="GH"/>
</dbReference>
<dbReference type="PANTHER" id="PTHR10357">
    <property type="entry name" value="ALPHA-AMYLASE FAMILY MEMBER"/>
    <property type="match status" value="1"/>
</dbReference>
<dbReference type="SMART" id="SM00642">
    <property type="entry name" value="Aamy"/>
    <property type="match status" value="1"/>
</dbReference>
<dbReference type="Pfam" id="PF00128">
    <property type="entry name" value="Alpha-amylase"/>
    <property type="match status" value="1"/>
</dbReference>
<keyword evidence="2" id="KW-0326">Glycosidase</keyword>
<evidence type="ECO:0000313" key="5">
    <source>
        <dbReference type="Proteomes" id="UP001285244"/>
    </source>
</evidence>
<reference evidence="4 5" key="1">
    <citation type="submission" date="2022-03" db="EMBL/GenBank/DDBJ databases">
        <title>Novel taxa within the pig intestine.</title>
        <authorList>
            <person name="Wylensek D."/>
            <person name="Bishof K."/>
            <person name="Afrizal A."/>
            <person name="Clavel T."/>
        </authorList>
    </citation>
    <scope>NUCLEOTIDE SEQUENCE [LARGE SCALE GENOMIC DNA]</scope>
    <source>
        <strain evidence="4 5">Cla-KB-P134</strain>
    </source>
</reference>
<evidence type="ECO:0000313" key="4">
    <source>
        <dbReference type="EMBL" id="MDX8417983.1"/>
    </source>
</evidence>
<feature type="domain" description="Glycosyl hydrolase family 13 catalytic" evidence="3">
    <location>
        <begin position="7"/>
        <end position="358"/>
    </location>
</feature>
<dbReference type="SUPFAM" id="SSF51445">
    <property type="entry name" value="(Trans)glycosidases"/>
    <property type="match status" value="1"/>
</dbReference>
<gene>
    <name evidence="4" type="ORF">MOZ64_09070</name>
</gene>
<dbReference type="InterPro" id="IPR013780">
    <property type="entry name" value="Glyco_hydro_b"/>
</dbReference>
<dbReference type="SUPFAM" id="SSF51011">
    <property type="entry name" value="Glycosyl hydrolase domain"/>
    <property type="match status" value="1"/>
</dbReference>
<comment type="caution">
    <text evidence="4">The sequence shown here is derived from an EMBL/GenBank/DDBJ whole genome shotgun (WGS) entry which is preliminary data.</text>
</comment>
<dbReference type="RefSeq" id="WP_320326250.1">
    <property type="nucleotide sequence ID" value="NZ_JALBUS010000015.1"/>
</dbReference>
<organism evidence="4 5">
    <name type="scientific">Absicoccus intestinalis</name>
    <dbReference type="NCBI Taxonomy" id="2926319"/>
    <lineage>
        <taxon>Bacteria</taxon>
        <taxon>Bacillati</taxon>
        <taxon>Bacillota</taxon>
        <taxon>Erysipelotrichia</taxon>
        <taxon>Erysipelotrichales</taxon>
        <taxon>Erysipelotrichaceae</taxon>
        <taxon>Absicoccus</taxon>
    </lineage>
</organism>
<dbReference type="Gene3D" id="2.60.40.1180">
    <property type="entry name" value="Golgi alpha-mannosidase II"/>
    <property type="match status" value="1"/>
</dbReference>
<dbReference type="InterPro" id="IPR006047">
    <property type="entry name" value="GH13_cat_dom"/>
</dbReference>
<dbReference type="PANTHER" id="PTHR10357:SF210">
    <property type="entry name" value="MALTODEXTRIN GLUCOSIDASE"/>
    <property type="match status" value="1"/>
</dbReference>